<proteinExistence type="inferred from homology"/>
<sequence>MENILLKEISKGNINAFEQLYLLYKNKVYNTAIGYLQNIEEAEEVTQDIFLTIYQKADTFQGKSKVSTWIYRITVNKALNKLEKRKRSPVSQREVNERDRTDFDHPGVQLENKEKSRFLFKAIDELPETQKTAFVLSFVEGLPRQEVADVMETTLKSVESLLQRAKSNLRKYLIDIYPEGKTKK</sequence>
<reference evidence="10 11" key="1">
    <citation type="submission" date="2018-10" db="EMBL/GenBank/DDBJ databases">
        <title>Ulvibacterium marinum gen. nov., sp. nov., a novel marine bacterium of the family Flavobacteriaceae, isolated from a culture of the green alga Ulva prolifera.</title>
        <authorList>
            <person name="Zhang Z."/>
        </authorList>
    </citation>
    <scope>NUCLEOTIDE SEQUENCE [LARGE SCALE GENOMIC DNA]</scope>
    <source>
        <strain evidence="10 11">CCMM003</strain>
    </source>
</reference>
<dbReference type="Gene3D" id="1.10.10.10">
    <property type="entry name" value="Winged helix-like DNA-binding domain superfamily/Winged helix DNA-binding domain"/>
    <property type="match status" value="1"/>
</dbReference>
<dbReference type="GO" id="GO:0003677">
    <property type="term" value="F:DNA binding"/>
    <property type="evidence" value="ECO:0007669"/>
    <property type="project" value="UniProtKB-KW"/>
</dbReference>
<evidence type="ECO:0000256" key="5">
    <source>
        <dbReference type="ARBA" id="ARBA00023163"/>
    </source>
</evidence>
<dbReference type="InterPro" id="IPR036388">
    <property type="entry name" value="WH-like_DNA-bd_sf"/>
</dbReference>
<dbReference type="InterPro" id="IPR013324">
    <property type="entry name" value="RNA_pol_sigma_r3/r4-like"/>
</dbReference>
<accession>A0A3B0C129</accession>
<dbReference type="EMBL" id="RBCJ01000005">
    <property type="protein sequence ID" value="RKN78164.1"/>
    <property type="molecule type" value="Genomic_DNA"/>
</dbReference>
<keyword evidence="3" id="KW-0731">Sigma factor</keyword>
<evidence type="ECO:0000256" key="1">
    <source>
        <dbReference type="ARBA" id="ARBA00010641"/>
    </source>
</evidence>
<dbReference type="SUPFAM" id="SSF88946">
    <property type="entry name" value="Sigma2 domain of RNA polymerase sigma factors"/>
    <property type="match status" value="1"/>
</dbReference>
<keyword evidence="2" id="KW-0805">Transcription regulation</keyword>
<dbReference type="CDD" id="cd06171">
    <property type="entry name" value="Sigma70_r4"/>
    <property type="match status" value="1"/>
</dbReference>
<protein>
    <submittedName>
        <fullName evidence="10">RNA polymerase sigma factor</fullName>
    </submittedName>
</protein>
<evidence type="ECO:0000313" key="10">
    <source>
        <dbReference type="EMBL" id="RKN78164.1"/>
    </source>
</evidence>
<keyword evidence="4" id="KW-0238">DNA-binding</keyword>
<dbReference type="Proteomes" id="UP000276603">
    <property type="component" value="Unassembled WGS sequence"/>
</dbReference>
<dbReference type="Pfam" id="PF04542">
    <property type="entry name" value="Sigma70_r2"/>
    <property type="match status" value="1"/>
</dbReference>
<dbReference type="PANTHER" id="PTHR43133">
    <property type="entry name" value="RNA POLYMERASE ECF-TYPE SIGMA FACTO"/>
    <property type="match status" value="1"/>
</dbReference>
<dbReference type="NCBIfam" id="TIGR02937">
    <property type="entry name" value="sigma70-ECF"/>
    <property type="match status" value="1"/>
</dbReference>
<keyword evidence="6" id="KW-0175">Coiled coil</keyword>
<keyword evidence="5" id="KW-0804">Transcription</keyword>
<keyword evidence="11" id="KW-1185">Reference proteome</keyword>
<evidence type="ECO:0000256" key="2">
    <source>
        <dbReference type="ARBA" id="ARBA00023015"/>
    </source>
</evidence>
<evidence type="ECO:0000259" key="9">
    <source>
        <dbReference type="Pfam" id="PF08281"/>
    </source>
</evidence>
<dbReference type="InterPro" id="IPR013325">
    <property type="entry name" value="RNA_pol_sigma_r2"/>
</dbReference>
<dbReference type="PANTHER" id="PTHR43133:SF8">
    <property type="entry name" value="RNA POLYMERASE SIGMA FACTOR HI_1459-RELATED"/>
    <property type="match status" value="1"/>
</dbReference>
<dbReference type="InterPro" id="IPR014284">
    <property type="entry name" value="RNA_pol_sigma-70_dom"/>
</dbReference>
<dbReference type="SUPFAM" id="SSF88659">
    <property type="entry name" value="Sigma3 and sigma4 domains of RNA polymerase sigma factors"/>
    <property type="match status" value="1"/>
</dbReference>
<comment type="caution">
    <text evidence="10">The sequence shown here is derived from an EMBL/GenBank/DDBJ whole genome shotgun (WGS) entry which is preliminary data.</text>
</comment>
<dbReference type="InterPro" id="IPR039425">
    <property type="entry name" value="RNA_pol_sigma-70-like"/>
</dbReference>
<evidence type="ECO:0000256" key="3">
    <source>
        <dbReference type="ARBA" id="ARBA00023082"/>
    </source>
</evidence>
<evidence type="ECO:0000256" key="6">
    <source>
        <dbReference type="SAM" id="Coils"/>
    </source>
</evidence>
<feature type="compositionally biased region" description="Basic and acidic residues" evidence="7">
    <location>
        <begin position="94"/>
        <end position="107"/>
    </location>
</feature>
<evidence type="ECO:0000313" key="11">
    <source>
        <dbReference type="Proteomes" id="UP000276603"/>
    </source>
</evidence>
<feature type="coiled-coil region" evidence="6">
    <location>
        <begin position="148"/>
        <end position="175"/>
    </location>
</feature>
<comment type="similarity">
    <text evidence="1">Belongs to the sigma-70 factor family. ECF subfamily.</text>
</comment>
<dbReference type="InterPro" id="IPR013249">
    <property type="entry name" value="RNA_pol_sigma70_r4_t2"/>
</dbReference>
<dbReference type="GO" id="GO:0006352">
    <property type="term" value="P:DNA-templated transcription initiation"/>
    <property type="evidence" value="ECO:0007669"/>
    <property type="project" value="InterPro"/>
</dbReference>
<feature type="domain" description="RNA polymerase sigma factor 70 region 4 type 2" evidence="9">
    <location>
        <begin position="121"/>
        <end position="168"/>
    </location>
</feature>
<dbReference type="AlphaFoldDB" id="A0A3B0C129"/>
<dbReference type="Gene3D" id="1.10.1740.10">
    <property type="match status" value="1"/>
</dbReference>
<evidence type="ECO:0000259" key="8">
    <source>
        <dbReference type="Pfam" id="PF04542"/>
    </source>
</evidence>
<dbReference type="Pfam" id="PF08281">
    <property type="entry name" value="Sigma70_r4_2"/>
    <property type="match status" value="1"/>
</dbReference>
<evidence type="ECO:0000256" key="4">
    <source>
        <dbReference type="ARBA" id="ARBA00023125"/>
    </source>
</evidence>
<feature type="domain" description="RNA polymerase sigma-70 region 2" evidence="8">
    <location>
        <begin position="20"/>
        <end position="87"/>
    </location>
</feature>
<evidence type="ECO:0000256" key="7">
    <source>
        <dbReference type="SAM" id="MobiDB-lite"/>
    </source>
</evidence>
<dbReference type="OrthoDB" id="1027298at2"/>
<dbReference type="InterPro" id="IPR007627">
    <property type="entry name" value="RNA_pol_sigma70_r2"/>
</dbReference>
<organism evidence="10 11">
    <name type="scientific">Ulvibacterium marinum</name>
    <dbReference type="NCBI Taxonomy" id="2419782"/>
    <lineage>
        <taxon>Bacteria</taxon>
        <taxon>Pseudomonadati</taxon>
        <taxon>Bacteroidota</taxon>
        <taxon>Flavobacteriia</taxon>
        <taxon>Flavobacteriales</taxon>
        <taxon>Flavobacteriaceae</taxon>
        <taxon>Ulvibacterium</taxon>
    </lineage>
</organism>
<gene>
    <name evidence="10" type="ORF">D7Z94_22270</name>
</gene>
<feature type="region of interest" description="Disordered" evidence="7">
    <location>
        <begin position="86"/>
        <end position="107"/>
    </location>
</feature>
<dbReference type="GO" id="GO:0016987">
    <property type="term" value="F:sigma factor activity"/>
    <property type="evidence" value="ECO:0007669"/>
    <property type="project" value="UniProtKB-KW"/>
</dbReference>
<name>A0A3B0C129_9FLAO</name>